<gene>
    <name evidence="3" type="ORF">EV356DRAFT_453194</name>
</gene>
<comment type="similarity">
    <text evidence="1">Belongs to the CoA-transferase III family.</text>
</comment>
<dbReference type="AlphaFoldDB" id="A0A6A6GYV0"/>
<dbReference type="EMBL" id="ML991835">
    <property type="protein sequence ID" value="KAF2230799.1"/>
    <property type="molecule type" value="Genomic_DNA"/>
</dbReference>
<dbReference type="Proteomes" id="UP000800092">
    <property type="component" value="Unassembled WGS sequence"/>
</dbReference>
<dbReference type="OrthoDB" id="5863171at2759"/>
<dbReference type="Gene3D" id="3.30.1540.10">
    <property type="entry name" value="formyl-coa transferase, domain 3"/>
    <property type="match status" value="1"/>
</dbReference>
<keyword evidence="4" id="KW-1185">Reference proteome</keyword>
<dbReference type="InterPro" id="IPR003673">
    <property type="entry name" value="CoA-Trfase_fam_III"/>
</dbReference>
<dbReference type="InterPro" id="IPR050483">
    <property type="entry name" value="CoA-transferase_III_domain"/>
</dbReference>
<organism evidence="3 4">
    <name type="scientific">Viridothelium virens</name>
    <name type="common">Speckled blister lichen</name>
    <name type="synonym">Trypethelium virens</name>
    <dbReference type="NCBI Taxonomy" id="1048519"/>
    <lineage>
        <taxon>Eukaryota</taxon>
        <taxon>Fungi</taxon>
        <taxon>Dikarya</taxon>
        <taxon>Ascomycota</taxon>
        <taxon>Pezizomycotina</taxon>
        <taxon>Dothideomycetes</taxon>
        <taxon>Dothideomycetes incertae sedis</taxon>
        <taxon>Trypetheliales</taxon>
        <taxon>Trypetheliaceae</taxon>
        <taxon>Viridothelium</taxon>
    </lineage>
</organism>
<accession>A0A6A6GYV0</accession>
<dbReference type="PANTHER" id="PTHR48207">
    <property type="entry name" value="SUCCINATE--HYDROXYMETHYLGLUTARATE COA-TRANSFERASE"/>
    <property type="match status" value="1"/>
</dbReference>
<dbReference type="SUPFAM" id="SSF89796">
    <property type="entry name" value="CoA-transferase family III (CaiB/BaiF)"/>
    <property type="match status" value="1"/>
</dbReference>
<dbReference type="GO" id="GO:0005739">
    <property type="term" value="C:mitochondrion"/>
    <property type="evidence" value="ECO:0007669"/>
    <property type="project" value="TreeGrafter"/>
</dbReference>
<evidence type="ECO:0000256" key="1">
    <source>
        <dbReference type="ARBA" id="ARBA00008383"/>
    </source>
</evidence>
<evidence type="ECO:0000313" key="4">
    <source>
        <dbReference type="Proteomes" id="UP000800092"/>
    </source>
</evidence>
<evidence type="ECO:0000256" key="2">
    <source>
        <dbReference type="ARBA" id="ARBA00022679"/>
    </source>
</evidence>
<sequence>MTRPPLPLFRLFTSHLVPHRLSGPPRQKSLDRSLSYSTVVEPAKNNGCLKGIRVLDLSRILAAPFCTQILADYGADVIKVEQPGTGDDTRHWKVHGEDQKWNKTEGPMSVYFTAVNRNKRSITLNLKKKEAKAVLFDLAKTSDVFIENFVPGKADELGIGYDSISKLNPRIVYASISGYGSTGPYATRAGYDAIAAAEGGLMHISGEKTGKPVRPGVGMMDMTTGLYTHGAILAALRARDQTGRGQRIDASLLESTLSILINIGVNWLNLGLEGQRYGSAHPSIAPYDTYETKNGYFAMGANNDRQFKVLCERFGCTELLKDERFATNPSRVQNRETIDGIMNDFCKQRTMEELMQILKGSGLAHGPVNSIERAFEHPQAGPRQMVQSTSCDAFENGEIRMIGPPVKFSENRSEIRARAPFLGEHTDEVLHEIGISDKRIEDLRAIEAI</sequence>
<protein>
    <submittedName>
        <fullName evidence="3">Alpha methylacyl-CoA racemase</fullName>
    </submittedName>
</protein>
<proteinExistence type="inferred from homology"/>
<keyword evidence="2" id="KW-0808">Transferase</keyword>
<evidence type="ECO:0000313" key="3">
    <source>
        <dbReference type="EMBL" id="KAF2230799.1"/>
    </source>
</evidence>
<name>A0A6A6GYV0_VIRVR</name>
<dbReference type="InterPro" id="IPR023606">
    <property type="entry name" value="CoA-Trfase_III_dom_1_sf"/>
</dbReference>
<dbReference type="PANTHER" id="PTHR48207:SF3">
    <property type="entry name" value="SUCCINATE--HYDROXYMETHYLGLUTARATE COA-TRANSFERASE"/>
    <property type="match status" value="1"/>
</dbReference>
<dbReference type="Pfam" id="PF02515">
    <property type="entry name" value="CoA_transf_3"/>
    <property type="match status" value="1"/>
</dbReference>
<dbReference type="Gene3D" id="3.40.50.10540">
    <property type="entry name" value="Crotonobetainyl-coa:carnitine coa-transferase, domain 1"/>
    <property type="match status" value="1"/>
</dbReference>
<dbReference type="GO" id="GO:0047369">
    <property type="term" value="F:succinate-hydroxymethylglutarate CoA-transferase activity"/>
    <property type="evidence" value="ECO:0007669"/>
    <property type="project" value="TreeGrafter"/>
</dbReference>
<reference evidence="3" key="1">
    <citation type="journal article" date="2020" name="Stud. Mycol.">
        <title>101 Dothideomycetes genomes: a test case for predicting lifestyles and emergence of pathogens.</title>
        <authorList>
            <person name="Haridas S."/>
            <person name="Albert R."/>
            <person name="Binder M."/>
            <person name="Bloem J."/>
            <person name="Labutti K."/>
            <person name="Salamov A."/>
            <person name="Andreopoulos B."/>
            <person name="Baker S."/>
            <person name="Barry K."/>
            <person name="Bills G."/>
            <person name="Bluhm B."/>
            <person name="Cannon C."/>
            <person name="Castanera R."/>
            <person name="Culley D."/>
            <person name="Daum C."/>
            <person name="Ezra D."/>
            <person name="Gonzalez J."/>
            <person name="Henrissat B."/>
            <person name="Kuo A."/>
            <person name="Liang C."/>
            <person name="Lipzen A."/>
            <person name="Lutzoni F."/>
            <person name="Magnuson J."/>
            <person name="Mondo S."/>
            <person name="Nolan M."/>
            <person name="Ohm R."/>
            <person name="Pangilinan J."/>
            <person name="Park H.-J."/>
            <person name="Ramirez L."/>
            <person name="Alfaro M."/>
            <person name="Sun H."/>
            <person name="Tritt A."/>
            <person name="Yoshinaga Y."/>
            <person name="Zwiers L.-H."/>
            <person name="Turgeon B."/>
            <person name="Goodwin S."/>
            <person name="Spatafora J."/>
            <person name="Crous P."/>
            <person name="Grigoriev I."/>
        </authorList>
    </citation>
    <scope>NUCLEOTIDE SEQUENCE</scope>
    <source>
        <strain evidence="3">Tuck. ex Michener</strain>
    </source>
</reference>
<dbReference type="InterPro" id="IPR044855">
    <property type="entry name" value="CoA-Trfase_III_dom3_sf"/>
</dbReference>